<organism evidence="1">
    <name type="scientific">Siphoviridae sp. ctZro7</name>
    <dbReference type="NCBI Taxonomy" id="2825561"/>
    <lineage>
        <taxon>Viruses</taxon>
        <taxon>Duplodnaviria</taxon>
        <taxon>Heunggongvirae</taxon>
        <taxon>Uroviricota</taxon>
        <taxon>Caudoviricetes</taxon>
    </lineage>
</organism>
<dbReference type="EMBL" id="BK015483">
    <property type="protein sequence ID" value="DAE09178.1"/>
    <property type="molecule type" value="Genomic_DNA"/>
</dbReference>
<name>A0A8S5PQN8_9CAUD</name>
<reference evidence="1" key="1">
    <citation type="journal article" date="2021" name="Proc. Natl. Acad. Sci. U.S.A.">
        <title>A Catalog of Tens of Thousands of Viruses from Human Metagenomes Reveals Hidden Associations with Chronic Diseases.</title>
        <authorList>
            <person name="Tisza M.J."/>
            <person name="Buck C.B."/>
        </authorList>
    </citation>
    <scope>NUCLEOTIDE SEQUENCE</scope>
    <source>
        <strain evidence="1">CtZro7</strain>
    </source>
</reference>
<sequence length="142" mass="15907">MAVTKFVRAQDILKEKGFKAPPFDTAGFQNAVVEFFQKNDVSARLSIISVRFLDYEGAPACGFAASTEGVYNDYLGPGFDKYIFPHFLGRYFGGFEEYACSPYIIVDEPYVTNAVALLKMAGFIVSRKHKQLKHHAYTVTLV</sequence>
<evidence type="ECO:0000313" key="1">
    <source>
        <dbReference type="EMBL" id="DAE09178.1"/>
    </source>
</evidence>
<proteinExistence type="predicted"/>
<accession>A0A8S5PQN8</accession>
<protein>
    <submittedName>
        <fullName evidence="1">Uncharacterized protein</fullName>
    </submittedName>
</protein>